<dbReference type="PANTHER" id="PTHR42847:SF8">
    <property type="entry name" value="CONSERVED PROTEIN"/>
    <property type="match status" value="1"/>
</dbReference>
<gene>
    <name evidence="6" type="ORF">GCM10009838_67510</name>
</gene>
<dbReference type="PANTHER" id="PTHR42847">
    <property type="entry name" value="ALKANESULFONATE MONOOXYGENASE"/>
    <property type="match status" value="1"/>
</dbReference>
<evidence type="ECO:0000256" key="2">
    <source>
        <dbReference type="ARBA" id="ARBA00022643"/>
    </source>
</evidence>
<keyword evidence="1" id="KW-0285">Flavoprotein</keyword>
<organism evidence="6 7">
    <name type="scientific">Catenulispora subtropica</name>
    <dbReference type="NCBI Taxonomy" id="450798"/>
    <lineage>
        <taxon>Bacteria</taxon>
        <taxon>Bacillati</taxon>
        <taxon>Actinomycetota</taxon>
        <taxon>Actinomycetes</taxon>
        <taxon>Catenulisporales</taxon>
        <taxon>Catenulisporaceae</taxon>
        <taxon>Catenulispora</taxon>
    </lineage>
</organism>
<keyword evidence="3" id="KW-0560">Oxidoreductase</keyword>
<evidence type="ECO:0000259" key="5">
    <source>
        <dbReference type="Pfam" id="PF00296"/>
    </source>
</evidence>
<dbReference type="EMBL" id="BAAAQM010000050">
    <property type="protein sequence ID" value="GAA1993833.1"/>
    <property type="molecule type" value="Genomic_DNA"/>
</dbReference>
<evidence type="ECO:0000256" key="4">
    <source>
        <dbReference type="ARBA" id="ARBA00023033"/>
    </source>
</evidence>
<dbReference type="Gene3D" id="3.20.20.30">
    <property type="entry name" value="Luciferase-like domain"/>
    <property type="match status" value="1"/>
</dbReference>
<dbReference type="CDD" id="cd01097">
    <property type="entry name" value="Tetrahydromethanopterin_reductase"/>
    <property type="match status" value="1"/>
</dbReference>
<dbReference type="Proteomes" id="UP001499854">
    <property type="component" value="Unassembled WGS sequence"/>
</dbReference>
<keyword evidence="7" id="KW-1185">Reference proteome</keyword>
<dbReference type="RefSeq" id="WP_344661225.1">
    <property type="nucleotide sequence ID" value="NZ_BAAAQM010000050.1"/>
</dbReference>
<dbReference type="InterPro" id="IPR022480">
    <property type="entry name" value="F420_MSMEG2906"/>
</dbReference>
<sequence length="252" mass="28305">MARFKVGVQIRPQHTDITALRQAWERADALGVDAIFTWDHFYPLTGDPEGTHFEGSSLLAAMAVTTTQARFGMLVYCNSYRNPELLADMSRTIDQLSGGRHILGIGAGWFQRDYDEYGYEFGTAPDRLRALRDALPRIKERLGKLKPAAADLPIMIGGGGEKVTLRLVAEYADLWNTFGPVENFRHKNNVLNEWCAKVGRDPKAVERTVMIRDDEIDDYQSYLDAGADHIILGADFPYAMDNVERLLAHARS</sequence>
<evidence type="ECO:0000256" key="3">
    <source>
        <dbReference type="ARBA" id="ARBA00023002"/>
    </source>
</evidence>
<dbReference type="InterPro" id="IPR011251">
    <property type="entry name" value="Luciferase-like_dom"/>
</dbReference>
<protein>
    <submittedName>
        <fullName evidence="6">LLM class F420-dependent oxidoreductase</fullName>
    </submittedName>
</protein>
<dbReference type="NCBIfam" id="TIGR03856">
    <property type="entry name" value="F420_MSMEG_2906"/>
    <property type="match status" value="1"/>
</dbReference>
<keyword evidence="4" id="KW-0503">Monooxygenase</keyword>
<dbReference type="Pfam" id="PF00296">
    <property type="entry name" value="Bac_luciferase"/>
    <property type="match status" value="1"/>
</dbReference>
<evidence type="ECO:0000313" key="7">
    <source>
        <dbReference type="Proteomes" id="UP001499854"/>
    </source>
</evidence>
<name>A0ABN2SX24_9ACTN</name>
<evidence type="ECO:0000256" key="1">
    <source>
        <dbReference type="ARBA" id="ARBA00022630"/>
    </source>
</evidence>
<reference evidence="6 7" key="1">
    <citation type="journal article" date="2019" name="Int. J. Syst. Evol. Microbiol.">
        <title>The Global Catalogue of Microorganisms (GCM) 10K type strain sequencing project: providing services to taxonomists for standard genome sequencing and annotation.</title>
        <authorList>
            <consortium name="The Broad Institute Genomics Platform"/>
            <consortium name="The Broad Institute Genome Sequencing Center for Infectious Disease"/>
            <person name="Wu L."/>
            <person name="Ma J."/>
        </authorList>
    </citation>
    <scope>NUCLEOTIDE SEQUENCE [LARGE SCALE GENOMIC DNA]</scope>
    <source>
        <strain evidence="6 7">JCM 16013</strain>
    </source>
</reference>
<dbReference type="InterPro" id="IPR036661">
    <property type="entry name" value="Luciferase-like_sf"/>
</dbReference>
<evidence type="ECO:0000313" key="6">
    <source>
        <dbReference type="EMBL" id="GAA1993833.1"/>
    </source>
</evidence>
<keyword evidence="2" id="KW-0288">FMN</keyword>
<accession>A0ABN2SX24</accession>
<proteinExistence type="predicted"/>
<feature type="domain" description="Luciferase-like" evidence="5">
    <location>
        <begin position="6"/>
        <end position="223"/>
    </location>
</feature>
<comment type="caution">
    <text evidence="6">The sequence shown here is derived from an EMBL/GenBank/DDBJ whole genome shotgun (WGS) entry which is preliminary data.</text>
</comment>
<dbReference type="SUPFAM" id="SSF51679">
    <property type="entry name" value="Bacterial luciferase-like"/>
    <property type="match status" value="1"/>
</dbReference>
<dbReference type="InterPro" id="IPR050172">
    <property type="entry name" value="SsuD_RutA_monooxygenase"/>
</dbReference>